<gene>
    <name evidence="5" type="ORF">FNK824_LOCUS22866</name>
    <name evidence="4" type="ORF">OTI717_LOCUS24957</name>
    <name evidence="2" type="ORF">RFH988_LOCUS21755</name>
    <name evidence="3" type="ORF">SEV965_LOCUS20380</name>
</gene>
<dbReference type="EMBL" id="CAJOAX010004842">
    <property type="protein sequence ID" value="CAF3923645.1"/>
    <property type="molecule type" value="Genomic_DNA"/>
</dbReference>
<evidence type="ECO:0000313" key="2">
    <source>
        <dbReference type="EMBL" id="CAF1148035.1"/>
    </source>
</evidence>
<name>A0A814VLJ6_9BILA</name>
<dbReference type="Proteomes" id="UP000663874">
    <property type="component" value="Unassembled WGS sequence"/>
</dbReference>
<evidence type="ECO:0000256" key="1">
    <source>
        <dbReference type="SAM" id="MobiDB-lite"/>
    </source>
</evidence>
<accession>A0A814VLJ6</accession>
<dbReference type="Proteomes" id="UP000663882">
    <property type="component" value="Unassembled WGS sequence"/>
</dbReference>
<proteinExistence type="predicted"/>
<dbReference type="Proteomes" id="UP000663889">
    <property type="component" value="Unassembled WGS sequence"/>
</dbReference>
<evidence type="ECO:0000313" key="5">
    <source>
        <dbReference type="EMBL" id="CAF3944597.1"/>
    </source>
</evidence>
<protein>
    <submittedName>
        <fullName evidence="3">Uncharacterized protein</fullName>
    </submittedName>
</protein>
<reference evidence="3" key="1">
    <citation type="submission" date="2021-02" db="EMBL/GenBank/DDBJ databases">
        <authorList>
            <person name="Nowell W R."/>
        </authorList>
    </citation>
    <scope>NUCLEOTIDE SEQUENCE</scope>
</reference>
<dbReference type="OrthoDB" id="10051392at2759"/>
<feature type="region of interest" description="Disordered" evidence="1">
    <location>
        <begin position="46"/>
        <end position="94"/>
    </location>
</feature>
<dbReference type="EMBL" id="CAJNOU010001321">
    <property type="protein sequence ID" value="CAF1187072.1"/>
    <property type="molecule type" value="Genomic_DNA"/>
</dbReference>
<evidence type="ECO:0000313" key="4">
    <source>
        <dbReference type="EMBL" id="CAF3923645.1"/>
    </source>
</evidence>
<feature type="compositionally biased region" description="Low complexity" evidence="1">
    <location>
        <begin position="49"/>
        <end position="77"/>
    </location>
</feature>
<sequence>MPPQLRDPSPNLPAEFNLAAATTTNNIPVDVLPQRAIFARNTTQPFFVNNQGNTNQQQQQQPQNNGSNQWRQTTTASFRRRQRRVRQKQYRQNEINNNNNNRFAILAENNHDEVDVMSNIDENEPLPVIRNNKKNKKHKNYRAYFAYNIITTWLQNESISKETVETSGNHAYLMASIPIYDEWIRANYDLQVWQNYLKMGTENKQWAKEVIQRTKKRDGIVNNQFVIKKINQLSVVVAQANATISGLKIQLRMYWSQMPGYKKVKPTAGNIA</sequence>
<evidence type="ECO:0000313" key="3">
    <source>
        <dbReference type="EMBL" id="CAF1187072.1"/>
    </source>
</evidence>
<comment type="caution">
    <text evidence="3">The sequence shown here is derived from an EMBL/GenBank/DDBJ whole genome shotgun (WGS) entry which is preliminary data.</text>
</comment>
<feature type="compositionally biased region" description="Basic residues" evidence="1">
    <location>
        <begin position="78"/>
        <end position="89"/>
    </location>
</feature>
<dbReference type="EMBL" id="CAJNOO010001406">
    <property type="protein sequence ID" value="CAF1148035.1"/>
    <property type="molecule type" value="Genomic_DNA"/>
</dbReference>
<dbReference type="EMBL" id="CAJOBE010004722">
    <property type="protein sequence ID" value="CAF3944597.1"/>
    <property type="molecule type" value="Genomic_DNA"/>
</dbReference>
<dbReference type="Proteomes" id="UP000663823">
    <property type="component" value="Unassembled WGS sequence"/>
</dbReference>
<dbReference type="AlphaFoldDB" id="A0A814VLJ6"/>
<evidence type="ECO:0000313" key="6">
    <source>
        <dbReference type="Proteomes" id="UP000663889"/>
    </source>
</evidence>
<organism evidence="3 6">
    <name type="scientific">Rotaria sordida</name>
    <dbReference type="NCBI Taxonomy" id="392033"/>
    <lineage>
        <taxon>Eukaryota</taxon>
        <taxon>Metazoa</taxon>
        <taxon>Spiralia</taxon>
        <taxon>Gnathifera</taxon>
        <taxon>Rotifera</taxon>
        <taxon>Eurotatoria</taxon>
        <taxon>Bdelloidea</taxon>
        <taxon>Philodinida</taxon>
        <taxon>Philodinidae</taxon>
        <taxon>Rotaria</taxon>
    </lineage>
</organism>